<dbReference type="SMART" id="SM00665">
    <property type="entry name" value="B561"/>
    <property type="match status" value="1"/>
</dbReference>
<keyword evidence="7" id="KW-0249">Electron transport</keyword>
<comment type="subcellular location">
    <subcellularLocation>
        <location evidence="2">Membrane</location>
        <topology evidence="2">Multi-pass membrane protein</topology>
    </subcellularLocation>
</comment>
<evidence type="ECO:0000256" key="11">
    <source>
        <dbReference type="SAM" id="Phobius"/>
    </source>
</evidence>
<feature type="transmembrane region" description="Helical" evidence="11">
    <location>
        <begin position="12"/>
        <end position="33"/>
    </location>
</feature>
<evidence type="ECO:0000256" key="2">
    <source>
        <dbReference type="ARBA" id="ARBA00004141"/>
    </source>
</evidence>
<dbReference type="EMBL" id="LGRX02000767">
    <property type="protein sequence ID" value="KAK3287687.1"/>
    <property type="molecule type" value="Genomic_DNA"/>
</dbReference>
<sequence>MLLTEFTELTLIVIALRVSYALFTVLLIVWFSFDKLNWFYYEKNDSGESVVAFNGHPLCMCLAWIVLMSEGIVAWRYYERNCGIPHSVAKTIHSSLQYSAVVIMTIGLAITFNNHSEKNLDHMASGHAWLGMLVVFAMVAQILLATHTFLFTKYERFKMQVLVWHRYGGLFIYLGGIATICMGFEEKQAGIACSSNYCHEKIFASMLAVLAVLVAMLTMAVFIHEDQGITTAELSEKINLVTNSGGGPARVLGGGWAGSTFGGGAIYDPGDP</sequence>
<keyword evidence="14" id="KW-1185">Reference proteome</keyword>
<evidence type="ECO:0000256" key="3">
    <source>
        <dbReference type="ARBA" id="ARBA00022448"/>
    </source>
</evidence>
<evidence type="ECO:0000256" key="5">
    <source>
        <dbReference type="ARBA" id="ARBA00022692"/>
    </source>
</evidence>
<evidence type="ECO:0000313" key="13">
    <source>
        <dbReference type="EMBL" id="KAK3287687.1"/>
    </source>
</evidence>
<keyword evidence="3" id="KW-0813">Transport</keyword>
<evidence type="ECO:0000256" key="6">
    <source>
        <dbReference type="ARBA" id="ARBA00022723"/>
    </source>
</evidence>
<evidence type="ECO:0000256" key="9">
    <source>
        <dbReference type="ARBA" id="ARBA00023004"/>
    </source>
</evidence>
<evidence type="ECO:0000256" key="10">
    <source>
        <dbReference type="ARBA" id="ARBA00023136"/>
    </source>
</evidence>
<dbReference type="InterPro" id="IPR043205">
    <property type="entry name" value="CYB561/CYBRD1-like"/>
</dbReference>
<evidence type="ECO:0000256" key="8">
    <source>
        <dbReference type="ARBA" id="ARBA00022989"/>
    </source>
</evidence>
<dbReference type="GO" id="GO:0016491">
    <property type="term" value="F:oxidoreductase activity"/>
    <property type="evidence" value="ECO:0007669"/>
    <property type="project" value="InterPro"/>
</dbReference>
<evidence type="ECO:0000256" key="4">
    <source>
        <dbReference type="ARBA" id="ARBA00022617"/>
    </source>
</evidence>
<comment type="cofactor">
    <cofactor evidence="1">
        <name>heme b</name>
        <dbReference type="ChEBI" id="CHEBI:60344"/>
    </cofactor>
</comment>
<dbReference type="PROSITE" id="PS50939">
    <property type="entry name" value="CYTOCHROME_B561"/>
    <property type="match status" value="1"/>
</dbReference>
<dbReference type="GO" id="GO:0016020">
    <property type="term" value="C:membrane"/>
    <property type="evidence" value="ECO:0007669"/>
    <property type="project" value="UniProtKB-SubCell"/>
</dbReference>
<evidence type="ECO:0000313" key="14">
    <source>
        <dbReference type="Proteomes" id="UP001190700"/>
    </source>
</evidence>
<protein>
    <recommendedName>
        <fullName evidence="12">Cytochrome b561 domain-containing protein</fullName>
    </recommendedName>
</protein>
<gene>
    <name evidence="13" type="ORF">CYMTET_4804</name>
</gene>
<feature type="transmembrane region" description="Helical" evidence="11">
    <location>
        <begin position="163"/>
        <end position="182"/>
    </location>
</feature>
<keyword evidence="6" id="KW-0479">Metal-binding</keyword>
<dbReference type="Gene3D" id="1.20.120.1770">
    <property type="match status" value="1"/>
</dbReference>
<organism evidence="13 14">
    <name type="scientific">Cymbomonas tetramitiformis</name>
    <dbReference type="NCBI Taxonomy" id="36881"/>
    <lineage>
        <taxon>Eukaryota</taxon>
        <taxon>Viridiplantae</taxon>
        <taxon>Chlorophyta</taxon>
        <taxon>Pyramimonadophyceae</taxon>
        <taxon>Pyramimonadales</taxon>
        <taxon>Pyramimonadaceae</taxon>
        <taxon>Cymbomonas</taxon>
    </lineage>
</organism>
<evidence type="ECO:0000256" key="7">
    <source>
        <dbReference type="ARBA" id="ARBA00022982"/>
    </source>
</evidence>
<keyword evidence="5 11" id="KW-0812">Transmembrane</keyword>
<feature type="transmembrane region" description="Helical" evidence="11">
    <location>
        <begin position="128"/>
        <end position="151"/>
    </location>
</feature>
<feature type="transmembrane region" description="Helical" evidence="11">
    <location>
        <begin position="53"/>
        <end position="75"/>
    </location>
</feature>
<keyword evidence="8 11" id="KW-1133">Transmembrane helix</keyword>
<dbReference type="Proteomes" id="UP001190700">
    <property type="component" value="Unassembled WGS sequence"/>
</dbReference>
<keyword evidence="10 11" id="KW-0472">Membrane</keyword>
<dbReference type="InterPro" id="IPR006593">
    <property type="entry name" value="Cyt_b561/ferric_Rdtase_TM"/>
</dbReference>
<evidence type="ECO:0000259" key="12">
    <source>
        <dbReference type="PROSITE" id="PS50939"/>
    </source>
</evidence>
<dbReference type="PANTHER" id="PTHR10106:SF0">
    <property type="entry name" value="LD36721P"/>
    <property type="match status" value="1"/>
</dbReference>
<feature type="transmembrane region" description="Helical" evidence="11">
    <location>
        <begin position="202"/>
        <end position="223"/>
    </location>
</feature>
<evidence type="ECO:0000256" key="1">
    <source>
        <dbReference type="ARBA" id="ARBA00001970"/>
    </source>
</evidence>
<dbReference type="GO" id="GO:0046872">
    <property type="term" value="F:metal ion binding"/>
    <property type="evidence" value="ECO:0007669"/>
    <property type="project" value="UniProtKB-KW"/>
</dbReference>
<feature type="domain" description="Cytochrome b561" evidence="12">
    <location>
        <begin position="15"/>
        <end position="223"/>
    </location>
</feature>
<dbReference type="PANTHER" id="PTHR10106">
    <property type="entry name" value="CYTOCHROME B561-RELATED"/>
    <property type="match status" value="1"/>
</dbReference>
<keyword evidence="9" id="KW-0408">Iron</keyword>
<comment type="caution">
    <text evidence="13">The sequence shown here is derived from an EMBL/GenBank/DDBJ whole genome shotgun (WGS) entry which is preliminary data.</text>
</comment>
<name>A0AAE0LJR0_9CHLO</name>
<dbReference type="Pfam" id="PF03188">
    <property type="entry name" value="Cytochrom_B561"/>
    <property type="match status" value="1"/>
</dbReference>
<dbReference type="AlphaFoldDB" id="A0AAE0LJR0"/>
<proteinExistence type="predicted"/>
<reference evidence="13 14" key="1">
    <citation type="journal article" date="2015" name="Genome Biol. Evol.">
        <title>Comparative Genomics of a Bacterivorous Green Alga Reveals Evolutionary Causalities and Consequences of Phago-Mixotrophic Mode of Nutrition.</title>
        <authorList>
            <person name="Burns J.A."/>
            <person name="Paasch A."/>
            <person name="Narechania A."/>
            <person name="Kim E."/>
        </authorList>
    </citation>
    <scope>NUCLEOTIDE SEQUENCE [LARGE SCALE GENOMIC DNA]</scope>
    <source>
        <strain evidence="13 14">PLY_AMNH</strain>
    </source>
</reference>
<keyword evidence="4" id="KW-0349">Heme</keyword>
<feature type="transmembrane region" description="Helical" evidence="11">
    <location>
        <begin position="96"/>
        <end position="116"/>
    </location>
</feature>
<accession>A0AAE0LJR0</accession>
<dbReference type="CDD" id="cd08554">
    <property type="entry name" value="Cyt_b561"/>
    <property type="match status" value="1"/>
</dbReference>